<protein>
    <submittedName>
        <fullName evidence="1">Uncharacterized protein</fullName>
    </submittedName>
</protein>
<accession>A0A5B7EVF1</accession>
<dbReference type="Proteomes" id="UP000324222">
    <property type="component" value="Unassembled WGS sequence"/>
</dbReference>
<dbReference type="EMBL" id="VSRR010003707">
    <property type="protein sequence ID" value="MPC37176.1"/>
    <property type="molecule type" value="Genomic_DNA"/>
</dbReference>
<evidence type="ECO:0000313" key="2">
    <source>
        <dbReference type="Proteomes" id="UP000324222"/>
    </source>
</evidence>
<sequence length="75" mass="7871">MKRKGVSPVGRGEDWAAAGCDVMGGVMFPNGSCLANNIKLINTFRNFSGTADKLRPRHEAAAALPLSLPQSGVKS</sequence>
<reference evidence="1 2" key="1">
    <citation type="submission" date="2019-05" db="EMBL/GenBank/DDBJ databases">
        <title>Another draft genome of Portunus trituberculatus and its Hox gene families provides insights of decapod evolution.</title>
        <authorList>
            <person name="Jeong J.-H."/>
            <person name="Song I."/>
            <person name="Kim S."/>
            <person name="Choi T."/>
            <person name="Kim D."/>
            <person name="Ryu S."/>
            <person name="Kim W."/>
        </authorList>
    </citation>
    <scope>NUCLEOTIDE SEQUENCE [LARGE SCALE GENOMIC DNA]</scope>
    <source>
        <tissue evidence="1">Muscle</tissue>
    </source>
</reference>
<dbReference type="AlphaFoldDB" id="A0A5B7EVF1"/>
<evidence type="ECO:0000313" key="1">
    <source>
        <dbReference type="EMBL" id="MPC37176.1"/>
    </source>
</evidence>
<proteinExistence type="predicted"/>
<name>A0A5B7EVF1_PORTR</name>
<keyword evidence="2" id="KW-1185">Reference proteome</keyword>
<gene>
    <name evidence="1" type="ORF">E2C01_030650</name>
</gene>
<comment type="caution">
    <text evidence="1">The sequence shown here is derived from an EMBL/GenBank/DDBJ whole genome shotgun (WGS) entry which is preliminary data.</text>
</comment>
<organism evidence="1 2">
    <name type="scientific">Portunus trituberculatus</name>
    <name type="common">Swimming crab</name>
    <name type="synonym">Neptunus trituberculatus</name>
    <dbReference type="NCBI Taxonomy" id="210409"/>
    <lineage>
        <taxon>Eukaryota</taxon>
        <taxon>Metazoa</taxon>
        <taxon>Ecdysozoa</taxon>
        <taxon>Arthropoda</taxon>
        <taxon>Crustacea</taxon>
        <taxon>Multicrustacea</taxon>
        <taxon>Malacostraca</taxon>
        <taxon>Eumalacostraca</taxon>
        <taxon>Eucarida</taxon>
        <taxon>Decapoda</taxon>
        <taxon>Pleocyemata</taxon>
        <taxon>Brachyura</taxon>
        <taxon>Eubrachyura</taxon>
        <taxon>Portunoidea</taxon>
        <taxon>Portunidae</taxon>
        <taxon>Portuninae</taxon>
        <taxon>Portunus</taxon>
    </lineage>
</organism>